<gene>
    <name evidence="1" type="ORF">EVAR_48054_1</name>
</gene>
<evidence type="ECO:0000313" key="2">
    <source>
        <dbReference type="Proteomes" id="UP000299102"/>
    </source>
</evidence>
<proteinExistence type="predicted"/>
<dbReference type="Proteomes" id="UP000299102">
    <property type="component" value="Unassembled WGS sequence"/>
</dbReference>
<sequence>MNTRNFSPGEISHFTVNTKGAEQSSTALIEDPRAVHAGQCGHRPLTDIVTDATTTSHTDGLTYCPRHGRRCVALPRATKLVQDWNEIEA</sequence>
<comment type="caution">
    <text evidence="1">The sequence shown here is derived from an EMBL/GenBank/DDBJ whole genome shotgun (WGS) entry which is preliminary data.</text>
</comment>
<accession>A0A4C1X9N9</accession>
<dbReference type="EMBL" id="BGZK01000752">
    <property type="protein sequence ID" value="GBP59079.1"/>
    <property type="molecule type" value="Genomic_DNA"/>
</dbReference>
<dbReference type="AlphaFoldDB" id="A0A4C1X9N9"/>
<evidence type="ECO:0000313" key="1">
    <source>
        <dbReference type="EMBL" id="GBP59079.1"/>
    </source>
</evidence>
<reference evidence="1 2" key="1">
    <citation type="journal article" date="2019" name="Commun. Biol.">
        <title>The bagworm genome reveals a unique fibroin gene that provides high tensile strength.</title>
        <authorList>
            <person name="Kono N."/>
            <person name="Nakamura H."/>
            <person name="Ohtoshi R."/>
            <person name="Tomita M."/>
            <person name="Numata K."/>
            <person name="Arakawa K."/>
        </authorList>
    </citation>
    <scope>NUCLEOTIDE SEQUENCE [LARGE SCALE GENOMIC DNA]</scope>
</reference>
<name>A0A4C1X9N9_EUMVA</name>
<organism evidence="1 2">
    <name type="scientific">Eumeta variegata</name>
    <name type="common">Bagworm moth</name>
    <name type="synonym">Eumeta japonica</name>
    <dbReference type="NCBI Taxonomy" id="151549"/>
    <lineage>
        <taxon>Eukaryota</taxon>
        <taxon>Metazoa</taxon>
        <taxon>Ecdysozoa</taxon>
        <taxon>Arthropoda</taxon>
        <taxon>Hexapoda</taxon>
        <taxon>Insecta</taxon>
        <taxon>Pterygota</taxon>
        <taxon>Neoptera</taxon>
        <taxon>Endopterygota</taxon>
        <taxon>Lepidoptera</taxon>
        <taxon>Glossata</taxon>
        <taxon>Ditrysia</taxon>
        <taxon>Tineoidea</taxon>
        <taxon>Psychidae</taxon>
        <taxon>Oiketicinae</taxon>
        <taxon>Eumeta</taxon>
    </lineage>
</organism>
<protein>
    <submittedName>
        <fullName evidence="1">Uncharacterized protein</fullName>
    </submittedName>
</protein>
<keyword evidence="2" id="KW-1185">Reference proteome</keyword>